<protein>
    <recommendedName>
        <fullName evidence="3">Aminopeptidase</fullName>
    </recommendedName>
</protein>
<keyword evidence="1" id="KW-0732">Signal</keyword>
<gene>
    <name evidence="2" type="ORF">EMLFYP7_00924</name>
</gene>
<dbReference type="InterPro" id="IPR058961">
    <property type="entry name" value="YafT"/>
</dbReference>
<dbReference type="EMBL" id="CACRTZ010000004">
    <property type="protein sequence ID" value="VYT90985.1"/>
    <property type="molecule type" value="Genomic_DNA"/>
</dbReference>
<proteinExistence type="predicted"/>
<feature type="chain" id="PRO_5026992533" description="Aminopeptidase" evidence="1">
    <location>
        <begin position="30"/>
        <end position="252"/>
    </location>
</feature>
<evidence type="ECO:0008006" key="3">
    <source>
        <dbReference type="Google" id="ProtNLM"/>
    </source>
</evidence>
<evidence type="ECO:0000256" key="1">
    <source>
        <dbReference type="SAM" id="SignalP"/>
    </source>
</evidence>
<dbReference type="RefSeq" id="WP_156564998.1">
    <property type="nucleotide sequence ID" value="NZ_CACRTZ010000004.1"/>
</dbReference>
<sequence length="252" mass="28547">MKRSKHIKILMSCLSILLFISGCKSSPSAQTKNPGYVSIKNNSSNQLTYSDVFDDELEDEITEDDIQEAILQAEHGFTLPANTTIILAESGKLVPDIKMQNEMSKYYQVSVYSGLPKRKARTLKNRQEETTVQNNYMRTLRLIAAKGHQKAIIVYWSTLQLGSLDEVNREIIWADFTGGAVPANTFKMRYLLRFALVDVSTGNWSMFLPVTQSADYRKANSFNTGISDMGQFESLKQRAYIEAARLISQKYQ</sequence>
<feature type="signal peptide" evidence="1">
    <location>
        <begin position="1"/>
        <end position="29"/>
    </location>
</feature>
<evidence type="ECO:0000313" key="2">
    <source>
        <dbReference type="EMBL" id="VYT90985.1"/>
    </source>
</evidence>
<dbReference type="AlphaFoldDB" id="A0A6N3AEU9"/>
<accession>A0A6N3AEU9</accession>
<dbReference type="Pfam" id="PF25851">
    <property type="entry name" value="YafT"/>
    <property type="match status" value="1"/>
</dbReference>
<organism evidence="2">
    <name type="scientific">Phytobacter massiliensis</name>
    <dbReference type="NCBI Taxonomy" id="1485952"/>
    <lineage>
        <taxon>Bacteria</taxon>
        <taxon>Pseudomonadati</taxon>
        <taxon>Pseudomonadota</taxon>
        <taxon>Gammaproteobacteria</taxon>
        <taxon>Enterobacterales</taxon>
        <taxon>Enterobacteriaceae</taxon>
        <taxon>Phytobacter</taxon>
    </lineage>
</organism>
<dbReference type="PROSITE" id="PS51257">
    <property type="entry name" value="PROKAR_LIPOPROTEIN"/>
    <property type="match status" value="1"/>
</dbReference>
<name>A0A6N3AEU9_9ENTR</name>
<reference evidence="2" key="1">
    <citation type="submission" date="2019-11" db="EMBL/GenBank/DDBJ databases">
        <authorList>
            <person name="Feng L."/>
        </authorList>
    </citation>
    <scope>NUCLEOTIDE SEQUENCE</scope>
    <source>
        <strain evidence="2">EMassiliensisLFYP7</strain>
    </source>
</reference>